<comment type="caution">
    <text evidence="4">The sequence shown here is derived from an EMBL/GenBank/DDBJ whole genome shotgun (WGS) entry which is preliminary data.</text>
</comment>
<evidence type="ECO:0000256" key="2">
    <source>
        <dbReference type="SAM" id="SignalP"/>
    </source>
</evidence>
<evidence type="ECO:0000259" key="3">
    <source>
        <dbReference type="Pfam" id="PF13511"/>
    </source>
</evidence>
<evidence type="ECO:0000313" key="4">
    <source>
        <dbReference type="EMBL" id="GAA4029756.1"/>
    </source>
</evidence>
<sequence length="178" mass="19432">MPFPKEIMKNRSIACLQLAVLLALSSAASLAAAQYAWVDASGNKQFSDMPPPPSVPRKNILKEPGAKPAEPIARTADKADTNQSRSPPPDAPMTTAERNADFQKRKMEQTEKDQKAADAAKLAANKTANCEKARSYARSLDDGIRIVTTDKDGERSTMSDEQRVVEMRNVKKITSDCP</sequence>
<proteinExistence type="predicted"/>
<keyword evidence="2" id="KW-0732">Signal</keyword>
<gene>
    <name evidence="4" type="ORF">GCM10022212_29970</name>
</gene>
<feature type="domain" description="DUF4124" evidence="3">
    <location>
        <begin position="21"/>
        <end position="73"/>
    </location>
</feature>
<accession>A0ABP7TR87</accession>
<evidence type="ECO:0000256" key="1">
    <source>
        <dbReference type="SAM" id="MobiDB-lite"/>
    </source>
</evidence>
<name>A0ABP7TR87_9BURK</name>
<feature type="compositionally biased region" description="Basic and acidic residues" evidence="1">
    <location>
        <begin position="98"/>
        <end position="116"/>
    </location>
</feature>
<feature type="region of interest" description="Disordered" evidence="1">
    <location>
        <begin position="46"/>
        <end position="116"/>
    </location>
</feature>
<organism evidence="4 5">
    <name type="scientific">Actimicrobium antarcticum</name>
    <dbReference type="NCBI Taxonomy" id="1051899"/>
    <lineage>
        <taxon>Bacteria</taxon>
        <taxon>Pseudomonadati</taxon>
        <taxon>Pseudomonadota</taxon>
        <taxon>Betaproteobacteria</taxon>
        <taxon>Burkholderiales</taxon>
        <taxon>Oxalobacteraceae</taxon>
        <taxon>Actimicrobium</taxon>
    </lineage>
</organism>
<feature type="signal peptide" evidence="2">
    <location>
        <begin position="1"/>
        <end position="31"/>
    </location>
</feature>
<protein>
    <recommendedName>
        <fullName evidence="3">DUF4124 domain-containing protein</fullName>
    </recommendedName>
</protein>
<dbReference type="Pfam" id="PF13511">
    <property type="entry name" value="DUF4124"/>
    <property type="match status" value="1"/>
</dbReference>
<dbReference type="Proteomes" id="UP001501353">
    <property type="component" value="Unassembled WGS sequence"/>
</dbReference>
<reference evidence="5" key="1">
    <citation type="journal article" date="2019" name="Int. J. Syst. Evol. Microbiol.">
        <title>The Global Catalogue of Microorganisms (GCM) 10K type strain sequencing project: providing services to taxonomists for standard genome sequencing and annotation.</title>
        <authorList>
            <consortium name="The Broad Institute Genomics Platform"/>
            <consortium name="The Broad Institute Genome Sequencing Center for Infectious Disease"/>
            <person name="Wu L."/>
            <person name="Ma J."/>
        </authorList>
    </citation>
    <scope>NUCLEOTIDE SEQUENCE [LARGE SCALE GENOMIC DNA]</scope>
    <source>
        <strain evidence="5">JCM 16673</strain>
    </source>
</reference>
<keyword evidence="5" id="KW-1185">Reference proteome</keyword>
<feature type="chain" id="PRO_5045667621" description="DUF4124 domain-containing protein" evidence="2">
    <location>
        <begin position="32"/>
        <end position="178"/>
    </location>
</feature>
<dbReference type="EMBL" id="BAAAZE010000012">
    <property type="protein sequence ID" value="GAA4029756.1"/>
    <property type="molecule type" value="Genomic_DNA"/>
</dbReference>
<dbReference type="InterPro" id="IPR025392">
    <property type="entry name" value="DUF4124"/>
</dbReference>
<evidence type="ECO:0000313" key="5">
    <source>
        <dbReference type="Proteomes" id="UP001501353"/>
    </source>
</evidence>